<dbReference type="Pfam" id="PF16921">
    <property type="entry name" value="Tex_YqgF"/>
    <property type="match status" value="1"/>
</dbReference>
<protein>
    <submittedName>
        <fullName evidence="3">RNA-binding transcriptional accessory protein</fullName>
    </submittedName>
</protein>
<dbReference type="GO" id="GO:0006139">
    <property type="term" value="P:nucleobase-containing compound metabolic process"/>
    <property type="evidence" value="ECO:0007669"/>
    <property type="project" value="InterPro"/>
</dbReference>
<proteinExistence type="predicted"/>
<name>A0A934R7G5_9BACT</name>
<feature type="compositionally biased region" description="Basic and acidic residues" evidence="1">
    <location>
        <begin position="712"/>
        <end position="727"/>
    </location>
</feature>
<evidence type="ECO:0000313" key="4">
    <source>
        <dbReference type="Proteomes" id="UP000600139"/>
    </source>
</evidence>
<dbReference type="SUPFAM" id="SSF47781">
    <property type="entry name" value="RuvA domain 2-like"/>
    <property type="match status" value="2"/>
</dbReference>
<dbReference type="GO" id="GO:0003735">
    <property type="term" value="F:structural constituent of ribosome"/>
    <property type="evidence" value="ECO:0007669"/>
    <property type="project" value="TreeGrafter"/>
</dbReference>
<dbReference type="Gene3D" id="2.40.50.140">
    <property type="entry name" value="Nucleic acid-binding proteins"/>
    <property type="match status" value="1"/>
</dbReference>
<dbReference type="SUPFAM" id="SSF53098">
    <property type="entry name" value="Ribonuclease H-like"/>
    <property type="match status" value="1"/>
</dbReference>
<evidence type="ECO:0000313" key="3">
    <source>
        <dbReference type="EMBL" id="MBK1817348.1"/>
    </source>
</evidence>
<dbReference type="GO" id="GO:0006412">
    <property type="term" value="P:translation"/>
    <property type="evidence" value="ECO:0007669"/>
    <property type="project" value="TreeGrafter"/>
</dbReference>
<dbReference type="SUPFAM" id="SSF50249">
    <property type="entry name" value="Nucleic acid-binding proteins"/>
    <property type="match status" value="1"/>
</dbReference>
<dbReference type="Pfam" id="PF09371">
    <property type="entry name" value="Tex_N"/>
    <property type="match status" value="1"/>
</dbReference>
<feature type="compositionally biased region" description="Polar residues" evidence="1">
    <location>
        <begin position="752"/>
        <end position="769"/>
    </location>
</feature>
<dbReference type="InterPro" id="IPR055179">
    <property type="entry name" value="Tex-like_central_region"/>
</dbReference>
<dbReference type="Pfam" id="PF12836">
    <property type="entry name" value="HHH_3"/>
    <property type="match status" value="1"/>
</dbReference>
<dbReference type="InterPro" id="IPR010994">
    <property type="entry name" value="RuvA_2-like"/>
</dbReference>
<dbReference type="FunFam" id="2.40.50.140:FF:000051">
    <property type="entry name" value="RNA-binding transcriptional accessory protein"/>
    <property type="match status" value="1"/>
</dbReference>
<organism evidence="3 4">
    <name type="scientific">Luteolibacter yonseiensis</name>
    <dbReference type="NCBI Taxonomy" id="1144680"/>
    <lineage>
        <taxon>Bacteria</taxon>
        <taxon>Pseudomonadati</taxon>
        <taxon>Verrucomicrobiota</taxon>
        <taxon>Verrucomicrobiia</taxon>
        <taxon>Verrucomicrobiales</taxon>
        <taxon>Verrucomicrobiaceae</taxon>
        <taxon>Luteolibacter</taxon>
    </lineage>
</organism>
<dbReference type="EMBL" id="JAENIK010000012">
    <property type="protein sequence ID" value="MBK1817348.1"/>
    <property type="molecule type" value="Genomic_DNA"/>
</dbReference>
<dbReference type="InterPro" id="IPR012340">
    <property type="entry name" value="NA-bd_OB-fold"/>
</dbReference>
<dbReference type="FunFam" id="3.30.420.140:FF:000001">
    <property type="entry name" value="RNA-binding transcriptional accessory protein"/>
    <property type="match status" value="1"/>
</dbReference>
<dbReference type="GO" id="GO:0005737">
    <property type="term" value="C:cytoplasm"/>
    <property type="evidence" value="ECO:0007669"/>
    <property type="project" value="UniProtKB-ARBA"/>
</dbReference>
<dbReference type="Gene3D" id="1.10.150.310">
    <property type="entry name" value="Tex RuvX-like domain-like"/>
    <property type="match status" value="1"/>
</dbReference>
<dbReference type="InterPro" id="IPR018974">
    <property type="entry name" value="Tex-like_N"/>
</dbReference>
<dbReference type="RefSeq" id="WP_200352292.1">
    <property type="nucleotide sequence ID" value="NZ_BAABHZ010000001.1"/>
</dbReference>
<comment type="caution">
    <text evidence="3">The sequence shown here is derived from an EMBL/GenBank/DDBJ whole genome shotgun (WGS) entry which is preliminary data.</text>
</comment>
<reference evidence="3" key="1">
    <citation type="submission" date="2021-01" db="EMBL/GenBank/DDBJ databases">
        <title>Modified the classification status of verrucomicrobia.</title>
        <authorList>
            <person name="Feng X."/>
        </authorList>
    </citation>
    <scope>NUCLEOTIDE SEQUENCE</scope>
    <source>
        <strain evidence="3">JCM 18052</strain>
    </source>
</reference>
<dbReference type="InterPro" id="IPR003029">
    <property type="entry name" value="S1_domain"/>
</dbReference>
<dbReference type="PROSITE" id="PS50126">
    <property type="entry name" value="S1"/>
    <property type="match status" value="1"/>
</dbReference>
<dbReference type="InterPro" id="IPR012337">
    <property type="entry name" value="RNaseH-like_sf"/>
</dbReference>
<dbReference type="Proteomes" id="UP000600139">
    <property type="component" value="Unassembled WGS sequence"/>
</dbReference>
<sequence>MTHLEVIARETGISLSSVTATSKLIAEGGTVPFISRYRKEQTGSLDEVQITTIRDRMLQLAELDSRRTAVLKSLEERSLLTPELKKKLEAALTVNAVEDIFAPYRPKRQTRATKAIERGLTPLADFIFENQSADPEEEAAKFLNPEMEVPTIVEALAGARDIIAERVADDAPLRGRVRKIYEEDATVSSKIMYGKDEEADAQKFRDYFEWSEPFHSIPSHRMLAIRRGEKEGFLLMRVEVPLDRVTGTALPDWVKSTGPAGKHVAQAVEDGCKRLLMPSMETEARLLAKKRADETAISVFADNFRELLLASPLGEKRLLAIDPGFRTGCKTVVLDRSGKLLHHTVLHATAGSNTQLYDAAVEVTTLIKKHDIEAIAIGNGTASRETEAFIKKLKLPSSIPVVMVNESGASIYSASDVAREEFPNEDVTVRGAVSIGRRLMDPLAELVKIDAKAIGVGQYQHDVDQRALKASLDDTVVSAVNSVGVELNTASKQLLSYVSGLNASLAENIVAFRNENGAFTSREQLKKVPRLGEKAFEQAAGFLRVRGGNHPLDSSAVHPERYPLVEKMASDAGCKVEDLLGNEAARKKIDLQKYVDDQVGLPTLKDIVAELAKPGRDPRKQFELFSFVEGVEKPSDLQIGMKLPGIVTNVTAFGAFVDVGVHQDGLVHVSQLADHFIRDASEVVKVGQKVQVTVVEVDLKRNRIALSMKSKVDLDNRRSTGEDRDARPNNNSGNRGHRPQGGGRNPDFRPNSAPNNDWFSQALSQAKKK</sequence>
<dbReference type="Gene3D" id="3.30.420.140">
    <property type="entry name" value="YqgF/RNase H-like domain"/>
    <property type="match status" value="1"/>
</dbReference>
<dbReference type="InterPro" id="IPR023319">
    <property type="entry name" value="Tex-like_HTH_dom_sf"/>
</dbReference>
<accession>A0A934R7G5</accession>
<dbReference type="Gene3D" id="1.10.10.650">
    <property type="entry name" value="RuvA domain 2-like"/>
    <property type="match status" value="1"/>
</dbReference>
<feature type="region of interest" description="Disordered" evidence="1">
    <location>
        <begin position="712"/>
        <end position="769"/>
    </location>
</feature>
<evidence type="ECO:0000259" key="2">
    <source>
        <dbReference type="PROSITE" id="PS50126"/>
    </source>
</evidence>
<dbReference type="InterPro" id="IPR041692">
    <property type="entry name" value="HHH_9"/>
</dbReference>
<dbReference type="GO" id="GO:0003729">
    <property type="term" value="F:mRNA binding"/>
    <property type="evidence" value="ECO:0007669"/>
    <property type="project" value="TreeGrafter"/>
</dbReference>
<dbReference type="InterPro" id="IPR037027">
    <property type="entry name" value="YqgF/RNaseH-like_dom_sf"/>
</dbReference>
<dbReference type="PANTHER" id="PTHR10724:SF10">
    <property type="entry name" value="S1 RNA-BINDING DOMAIN-CONTAINING PROTEIN 1"/>
    <property type="match status" value="1"/>
</dbReference>
<dbReference type="FunFam" id="1.10.150.310:FF:000001">
    <property type="entry name" value="RNA-binding transcriptional accessory protein"/>
    <property type="match status" value="1"/>
</dbReference>
<dbReference type="Pfam" id="PF00575">
    <property type="entry name" value="S1"/>
    <property type="match status" value="1"/>
</dbReference>
<evidence type="ECO:0000256" key="1">
    <source>
        <dbReference type="SAM" id="MobiDB-lite"/>
    </source>
</evidence>
<dbReference type="Pfam" id="PF17674">
    <property type="entry name" value="HHH_9"/>
    <property type="match status" value="1"/>
</dbReference>
<dbReference type="InterPro" id="IPR032639">
    <property type="entry name" value="Tex_YqgF"/>
</dbReference>
<dbReference type="CDD" id="cd05685">
    <property type="entry name" value="S1_Tex"/>
    <property type="match status" value="1"/>
</dbReference>
<dbReference type="Pfam" id="PF22706">
    <property type="entry name" value="Tex_central_region"/>
    <property type="match status" value="1"/>
</dbReference>
<dbReference type="InterPro" id="IPR023323">
    <property type="entry name" value="Tex-like_dom_sf"/>
</dbReference>
<dbReference type="InterPro" id="IPR006641">
    <property type="entry name" value="YqgF/RNaseH-like_dom"/>
</dbReference>
<keyword evidence="4" id="KW-1185">Reference proteome</keyword>
<dbReference type="FunFam" id="1.10.10.650:FF:000001">
    <property type="entry name" value="S1 RNA-binding domain 1"/>
    <property type="match status" value="1"/>
</dbReference>
<dbReference type="PANTHER" id="PTHR10724">
    <property type="entry name" value="30S RIBOSOMAL PROTEIN S1"/>
    <property type="match status" value="1"/>
</dbReference>
<feature type="domain" description="S1 motif" evidence="2">
    <location>
        <begin position="640"/>
        <end position="709"/>
    </location>
</feature>
<dbReference type="AlphaFoldDB" id="A0A934R7G5"/>
<dbReference type="SMART" id="SM00732">
    <property type="entry name" value="YqgFc"/>
    <property type="match status" value="1"/>
</dbReference>
<gene>
    <name evidence="3" type="ORF">JIN84_17135</name>
</gene>
<dbReference type="InterPro" id="IPR044146">
    <property type="entry name" value="S1_Tex"/>
</dbReference>
<dbReference type="InterPro" id="IPR050437">
    <property type="entry name" value="Ribos_protein_bS1-like"/>
</dbReference>
<dbReference type="SUPFAM" id="SSF158832">
    <property type="entry name" value="Tex N-terminal region-like"/>
    <property type="match status" value="1"/>
</dbReference>
<dbReference type="SMART" id="SM00316">
    <property type="entry name" value="S1"/>
    <property type="match status" value="1"/>
</dbReference>
<dbReference type="Gene3D" id="1.10.3500.10">
    <property type="entry name" value="Tex N-terminal region-like"/>
    <property type="match status" value="1"/>
</dbReference>